<dbReference type="InterPro" id="IPR001460">
    <property type="entry name" value="PCN-bd_Tpept"/>
</dbReference>
<evidence type="ECO:0000256" key="22">
    <source>
        <dbReference type="ARBA" id="ARBA00023316"/>
    </source>
</evidence>
<name>A0A0K1PEF3_9BACT</name>
<dbReference type="SUPFAM" id="SSF56601">
    <property type="entry name" value="beta-lactamase/transpeptidase-like"/>
    <property type="match status" value="1"/>
</dbReference>
<dbReference type="Gene3D" id="1.10.3810.10">
    <property type="entry name" value="Biosynthetic peptidoglycan transglycosylase-like"/>
    <property type="match status" value="1"/>
</dbReference>
<keyword evidence="22" id="KW-0961">Cell wall biogenesis/degradation</keyword>
<evidence type="ECO:0000313" key="33">
    <source>
        <dbReference type="Proteomes" id="UP000055590"/>
    </source>
</evidence>
<feature type="region of interest" description="Disordered" evidence="27">
    <location>
        <begin position="843"/>
        <end position="865"/>
    </location>
</feature>
<feature type="region of interest" description="Disordered" evidence="27">
    <location>
        <begin position="1"/>
        <end position="23"/>
    </location>
</feature>
<evidence type="ECO:0000256" key="2">
    <source>
        <dbReference type="ARBA" id="ARBA00004752"/>
    </source>
</evidence>
<evidence type="ECO:0000256" key="16">
    <source>
        <dbReference type="ARBA" id="ARBA00022968"/>
    </source>
</evidence>
<comment type="similarity">
    <text evidence="4">In the N-terminal section; belongs to the glycosyltransferase 51 family.</text>
</comment>
<evidence type="ECO:0000256" key="4">
    <source>
        <dbReference type="ARBA" id="ARBA00007739"/>
    </source>
</evidence>
<evidence type="ECO:0000256" key="5">
    <source>
        <dbReference type="ARBA" id="ARBA00012448"/>
    </source>
</evidence>
<proteinExistence type="inferred from homology"/>
<dbReference type="KEGG" id="vin:AKJ08_1891"/>
<evidence type="ECO:0000256" key="27">
    <source>
        <dbReference type="SAM" id="MobiDB-lite"/>
    </source>
</evidence>
<keyword evidence="19 28" id="KW-0472">Membrane</keyword>
<accession>A0A0K1PEF3</accession>
<evidence type="ECO:0000256" key="17">
    <source>
        <dbReference type="ARBA" id="ARBA00022984"/>
    </source>
</evidence>
<gene>
    <name evidence="32" type="ORF">AKJ08_1891</name>
</gene>
<evidence type="ECO:0000256" key="26">
    <source>
        <dbReference type="ARBA" id="ARBA00060592"/>
    </source>
</evidence>
<dbReference type="NCBIfam" id="TIGR02074">
    <property type="entry name" value="PBP_1a_fam"/>
    <property type="match status" value="1"/>
</dbReference>
<evidence type="ECO:0000256" key="19">
    <source>
        <dbReference type="ARBA" id="ARBA00023136"/>
    </source>
</evidence>
<dbReference type="FunFam" id="1.10.3810.10:FF:000003">
    <property type="entry name" value="Penicillin-binding protein 1a"/>
    <property type="match status" value="1"/>
</dbReference>
<evidence type="ECO:0000256" key="9">
    <source>
        <dbReference type="ARBA" id="ARBA00022645"/>
    </source>
</evidence>
<evidence type="ECO:0000256" key="21">
    <source>
        <dbReference type="ARBA" id="ARBA00023268"/>
    </source>
</evidence>
<protein>
    <recommendedName>
        <fullName evidence="6">Penicillin-binding protein 1A</fullName>
        <ecNumber evidence="24">2.4.99.28</ecNumber>
        <ecNumber evidence="5">3.4.16.4</ecNumber>
    </recommendedName>
</protein>
<dbReference type="Gene3D" id="2.40.50.140">
    <property type="entry name" value="Nucleic acid-binding proteins"/>
    <property type="match status" value="1"/>
</dbReference>
<dbReference type="GO" id="GO:0046677">
    <property type="term" value="P:response to antibiotic"/>
    <property type="evidence" value="ECO:0007669"/>
    <property type="project" value="UniProtKB-KW"/>
</dbReference>
<dbReference type="InterPro" id="IPR012340">
    <property type="entry name" value="NA-bd_OB-fold"/>
</dbReference>
<evidence type="ECO:0000259" key="31">
    <source>
        <dbReference type="Pfam" id="PF17092"/>
    </source>
</evidence>
<feature type="domain" description="Penicillin-binding protein transpeptidase" evidence="29">
    <location>
        <begin position="491"/>
        <end position="793"/>
    </location>
</feature>
<dbReference type="GO" id="GO:0006508">
    <property type="term" value="P:proteolysis"/>
    <property type="evidence" value="ECO:0007669"/>
    <property type="project" value="UniProtKB-KW"/>
</dbReference>
<dbReference type="InterPro" id="IPR001264">
    <property type="entry name" value="Glyco_trans_51"/>
</dbReference>
<keyword evidence="9" id="KW-0121">Carboxypeptidase</keyword>
<evidence type="ECO:0000256" key="15">
    <source>
        <dbReference type="ARBA" id="ARBA00022960"/>
    </source>
</evidence>
<keyword evidence="21" id="KW-0511">Multifunctional enzyme</keyword>
<organism evidence="32 33">
    <name type="scientific">Vulgatibacter incomptus</name>
    <dbReference type="NCBI Taxonomy" id="1391653"/>
    <lineage>
        <taxon>Bacteria</taxon>
        <taxon>Pseudomonadati</taxon>
        <taxon>Myxococcota</taxon>
        <taxon>Myxococcia</taxon>
        <taxon>Myxococcales</taxon>
        <taxon>Cystobacterineae</taxon>
        <taxon>Vulgatibacteraceae</taxon>
        <taxon>Vulgatibacter</taxon>
    </lineage>
</organism>
<comment type="pathway">
    <text evidence="2">Cell wall biogenesis; peptidoglycan biosynthesis.</text>
</comment>
<keyword evidence="10" id="KW-0645">Protease</keyword>
<keyword evidence="20" id="KW-0046">Antibiotic resistance</keyword>
<evidence type="ECO:0000256" key="7">
    <source>
        <dbReference type="ARBA" id="ARBA00022475"/>
    </source>
</evidence>
<evidence type="ECO:0000256" key="25">
    <source>
        <dbReference type="ARBA" id="ARBA00049902"/>
    </source>
</evidence>
<comment type="subcellular location">
    <subcellularLocation>
        <location evidence="1">Cell inner membrane</location>
        <topology evidence="1">Single-pass type II membrane protein</topology>
    </subcellularLocation>
</comment>
<keyword evidence="33" id="KW-1185">Reference proteome</keyword>
<dbReference type="EC" id="3.4.16.4" evidence="5"/>
<dbReference type="UniPathway" id="UPA00219"/>
<keyword evidence="16" id="KW-0735">Signal-anchor</keyword>
<dbReference type="GO" id="GO:0009252">
    <property type="term" value="P:peptidoglycan biosynthetic process"/>
    <property type="evidence" value="ECO:0007669"/>
    <property type="project" value="UniProtKB-UniPathway"/>
</dbReference>
<evidence type="ECO:0000256" key="8">
    <source>
        <dbReference type="ARBA" id="ARBA00022519"/>
    </source>
</evidence>
<keyword evidence="7" id="KW-1003">Cell membrane</keyword>
<dbReference type="InterPro" id="IPR050396">
    <property type="entry name" value="Glycosyltr_51/Transpeptidase"/>
</dbReference>
<keyword evidence="14" id="KW-0378">Hydrolase</keyword>
<comment type="catalytic activity">
    <reaction evidence="25">
        <text>[GlcNAc-(1-&gt;4)-Mur2Ac(oyl-L-Ala-gamma-D-Glu-L-Lys-D-Ala-D-Ala)](n)-di-trans,octa-cis-undecaprenyl diphosphate + beta-D-GlcNAc-(1-&gt;4)-Mur2Ac(oyl-L-Ala-gamma-D-Glu-L-Lys-D-Ala-D-Ala)-di-trans,octa-cis-undecaprenyl diphosphate = [GlcNAc-(1-&gt;4)-Mur2Ac(oyl-L-Ala-gamma-D-Glu-L-Lys-D-Ala-D-Ala)](n+1)-di-trans,octa-cis-undecaprenyl diphosphate + di-trans,octa-cis-undecaprenyl diphosphate + H(+)</text>
        <dbReference type="Rhea" id="RHEA:23708"/>
        <dbReference type="Rhea" id="RHEA-COMP:9602"/>
        <dbReference type="Rhea" id="RHEA-COMP:9603"/>
        <dbReference type="ChEBI" id="CHEBI:15378"/>
        <dbReference type="ChEBI" id="CHEBI:58405"/>
        <dbReference type="ChEBI" id="CHEBI:60033"/>
        <dbReference type="ChEBI" id="CHEBI:78435"/>
        <dbReference type="EC" id="2.4.99.28"/>
    </reaction>
</comment>
<dbReference type="Proteomes" id="UP000055590">
    <property type="component" value="Chromosome"/>
</dbReference>
<feature type="domain" description="Glycosyl transferase family 51" evidence="30">
    <location>
        <begin position="88"/>
        <end position="267"/>
    </location>
</feature>
<dbReference type="PANTHER" id="PTHR32282:SF27">
    <property type="entry name" value="PENICILLIN-BINDING PROTEIN 1A"/>
    <property type="match status" value="1"/>
</dbReference>
<evidence type="ECO:0000256" key="1">
    <source>
        <dbReference type="ARBA" id="ARBA00004249"/>
    </source>
</evidence>
<evidence type="ECO:0000256" key="11">
    <source>
        <dbReference type="ARBA" id="ARBA00022676"/>
    </source>
</evidence>
<evidence type="ECO:0000256" key="23">
    <source>
        <dbReference type="ARBA" id="ARBA00034000"/>
    </source>
</evidence>
<evidence type="ECO:0000259" key="29">
    <source>
        <dbReference type="Pfam" id="PF00905"/>
    </source>
</evidence>
<keyword evidence="18 28" id="KW-1133">Transmembrane helix</keyword>
<evidence type="ECO:0000256" key="18">
    <source>
        <dbReference type="ARBA" id="ARBA00022989"/>
    </source>
</evidence>
<keyword evidence="15" id="KW-0133">Cell shape</keyword>
<dbReference type="EC" id="2.4.99.28" evidence="24"/>
<dbReference type="Pfam" id="PF17092">
    <property type="entry name" value="PCB_OB"/>
    <property type="match status" value="1"/>
</dbReference>
<evidence type="ECO:0000313" key="32">
    <source>
        <dbReference type="EMBL" id="AKU91504.1"/>
    </source>
</evidence>
<reference evidence="32 33" key="1">
    <citation type="submission" date="2015-08" db="EMBL/GenBank/DDBJ databases">
        <authorList>
            <person name="Babu N.S."/>
            <person name="Beckwith C.J."/>
            <person name="Beseler K.G."/>
            <person name="Brison A."/>
            <person name="Carone J.V."/>
            <person name="Caskin T.P."/>
            <person name="Diamond M."/>
            <person name="Durham M.E."/>
            <person name="Foxe J.M."/>
            <person name="Go M."/>
            <person name="Henderson B.A."/>
            <person name="Jones I.B."/>
            <person name="McGettigan J.A."/>
            <person name="Micheletti S.J."/>
            <person name="Nasrallah M.E."/>
            <person name="Ortiz D."/>
            <person name="Piller C.R."/>
            <person name="Privatt S.R."/>
            <person name="Schneider S.L."/>
            <person name="Sharp S."/>
            <person name="Smith T.C."/>
            <person name="Stanton J.D."/>
            <person name="Ullery H.E."/>
            <person name="Wilson R.J."/>
            <person name="Serrano M.G."/>
            <person name="Buck G."/>
            <person name="Lee V."/>
            <person name="Wang Y."/>
            <person name="Carvalho R."/>
            <person name="Voegtly L."/>
            <person name="Shi R."/>
            <person name="Duckworth R."/>
            <person name="Johnson A."/>
            <person name="Loviza R."/>
            <person name="Walstead R."/>
            <person name="Shah Z."/>
            <person name="Kiflezghi M."/>
            <person name="Wade K."/>
            <person name="Ball S.L."/>
            <person name="Bradley K.W."/>
            <person name="Asai D.J."/>
            <person name="Bowman C.A."/>
            <person name="Russell D.A."/>
            <person name="Pope W.H."/>
            <person name="Jacobs-Sera D."/>
            <person name="Hendrix R.W."/>
            <person name="Hatfull G.F."/>
        </authorList>
    </citation>
    <scope>NUCLEOTIDE SEQUENCE [LARGE SCALE GENOMIC DNA]</scope>
    <source>
        <strain evidence="32 33">DSM 27710</strain>
    </source>
</reference>
<feature type="transmembrane region" description="Helical" evidence="28">
    <location>
        <begin position="33"/>
        <end position="57"/>
    </location>
</feature>
<evidence type="ECO:0000256" key="3">
    <source>
        <dbReference type="ARBA" id="ARBA00007090"/>
    </source>
</evidence>
<dbReference type="GO" id="GO:0030288">
    <property type="term" value="C:outer membrane-bounded periplasmic space"/>
    <property type="evidence" value="ECO:0007669"/>
    <property type="project" value="TreeGrafter"/>
</dbReference>
<dbReference type="GO" id="GO:0009002">
    <property type="term" value="F:serine-type D-Ala-D-Ala carboxypeptidase activity"/>
    <property type="evidence" value="ECO:0007669"/>
    <property type="project" value="UniProtKB-EC"/>
</dbReference>
<evidence type="ECO:0000256" key="12">
    <source>
        <dbReference type="ARBA" id="ARBA00022679"/>
    </source>
</evidence>
<evidence type="ECO:0000256" key="14">
    <source>
        <dbReference type="ARBA" id="ARBA00022801"/>
    </source>
</evidence>
<evidence type="ECO:0000256" key="20">
    <source>
        <dbReference type="ARBA" id="ARBA00023251"/>
    </source>
</evidence>
<dbReference type="GO" id="GO:0005886">
    <property type="term" value="C:plasma membrane"/>
    <property type="evidence" value="ECO:0007669"/>
    <property type="project" value="UniProtKB-SubCell"/>
</dbReference>
<dbReference type="InterPro" id="IPR036950">
    <property type="entry name" value="PBP_transglycosylase"/>
</dbReference>
<comment type="catalytic activity">
    <reaction evidence="23">
        <text>Preferential cleavage: (Ac)2-L-Lys-D-Ala-|-D-Ala. Also transpeptidation of peptidyl-alanyl moieties that are N-acyl substituents of D-alanine.</text>
        <dbReference type="EC" id="3.4.16.4"/>
    </reaction>
</comment>
<keyword evidence="11" id="KW-0328">Glycosyltransferase</keyword>
<dbReference type="Gene3D" id="3.40.710.10">
    <property type="entry name" value="DD-peptidase/beta-lactamase superfamily"/>
    <property type="match status" value="2"/>
</dbReference>
<feature type="domain" description="Penicillin-binding protein OB-like" evidence="31">
    <location>
        <begin position="355"/>
        <end position="457"/>
    </location>
</feature>
<dbReference type="InterPro" id="IPR031376">
    <property type="entry name" value="PCB_OB"/>
</dbReference>
<dbReference type="InterPro" id="IPR023346">
    <property type="entry name" value="Lysozyme-like_dom_sf"/>
</dbReference>
<dbReference type="AlphaFoldDB" id="A0A0K1PEF3"/>
<dbReference type="EMBL" id="CP012332">
    <property type="protein sequence ID" value="AKU91504.1"/>
    <property type="molecule type" value="Genomic_DNA"/>
</dbReference>
<dbReference type="GO" id="GO:0008955">
    <property type="term" value="F:peptidoglycan glycosyltransferase activity"/>
    <property type="evidence" value="ECO:0007669"/>
    <property type="project" value="UniProtKB-EC"/>
</dbReference>
<evidence type="ECO:0000256" key="6">
    <source>
        <dbReference type="ARBA" id="ARBA00018638"/>
    </source>
</evidence>
<dbReference type="PATRIC" id="fig|1391653.3.peg.1980"/>
<keyword evidence="13 28" id="KW-0812">Transmembrane</keyword>
<keyword evidence="17" id="KW-0573">Peptidoglycan synthesis</keyword>
<dbReference type="GO" id="GO:0008658">
    <property type="term" value="F:penicillin binding"/>
    <property type="evidence" value="ECO:0007669"/>
    <property type="project" value="InterPro"/>
</dbReference>
<keyword evidence="12" id="KW-0808">Transferase</keyword>
<feature type="compositionally biased region" description="Low complexity" evidence="27">
    <location>
        <begin position="9"/>
        <end position="19"/>
    </location>
</feature>
<dbReference type="STRING" id="1391653.AKJ08_1891"/>
<comment type="similarity">
    <text evidence="3">In the C-terminal section; belongs to the transpeptidase family.</text>
</comment>
<dbReference type="SUPFAM" id="SSF53955">
    <property type="entry name" value="Lysozyme-like"/>
    <property type="match status" value="1"/>
</dbReference>
<dbReference type="Pfam" id="PF00912">
    <property type="entry name" value="Transgly"/>
    <property type="match status" value="1"/>
</dbReference>
<dbReference type="InterPro" id="IPR012338">
    <property type="entry name" value="Beta-lactam/transpept-like"/>
</dbReference>
<sequence length="865" mass="96056">MGPTRPQGESSAPEPAPSAKSKKTKKKAGLLRWLVRLTLAGFFLVLVAGAGAAYWGYREYGRDVPPVPRLDQWHPPILSEAFATDEVLIAEFFKERRKVVSYERIPKKLIQAFIAAEDGKFFDHPGFDVEGIAGAAFKMVTSGRVRGGGSTLTQQTAKALLISAEGYEKGREKTIRRKVKELLLALELEEKFSKEEILWLYLNNVYLGHHSYGVQSAAENYFRKNVEDLTLPEMALIAGLPQAPSRYSPFVYPERAAERRKYVLRRMFEEGMISQAQRDEAQAQPVKVHHVEDVFGDTAPFFAEHVRRDVVDRYGNQRMLNEGLKIWSSMNSENQRFAQNAMLKGLHFVDHRQGYYGPLDNVPKAEWPKRFAGFDEVLDKRGGAKLERDRLYVGIVTEVGPKLATVKLGTKLTAELPLAAARWARKPNSEAYFPSALISSLKDALSVGDLLIVRGSTWRDIGMDSEQPALKKTYGADGLFLALEQEPKLQGATVSLDPWSGYVVAMIGGYDFDASEFNRAFQSCRQPGSAFKPIVYSGNLELGKDTTDPTKTRPFTAASILIDAPIVADDPANQNRWKPQNYGLDFQGEVTAAHALVNSMNVPAVKALENLGVRATVDWANKIGITSKLNEDFSIALGSSCVTLWDLAKVYSTFDRLGTKPRTTFLRRVEDRFGRTLEDHTWYADGWAPLGDRILAGYAELGYEPERLITPETAYITTELLHQVTLFGTAARSGYLNNKWPIAGKTGTTNDSFDAWFMGFSRDLVAGVWVGYDRYDSSPMGRYENGGRAALPIWTEYMENALDGRPGRNWPVPAGISFASVDVRSGRPASGPGARVLPFKVGTAPTKESSHSGGTVDPDLFMMEH</sequence>
<dbReference type="GO" id="GO:0008360">
    <property type="term" value="P:regulation of cell shape"/>
    <property type="evidence" value="ECO:0007669"/>
    <property type="project" value="UniProtKB-KW"/>
</dbReference>
<evidence type="ECO:0000256" key="10">
    <source>
        <dbReference type="ARBA" id="ARBA00022670"/>
    </source>
</evidence>
<dbReference type="GO" id="GO:0071555">
    <property type="term" value="P:cell wall organization"/>
    <property type="evidence" value="ECO:0007669"/>
    <property type="project" value="UniProtKB-KW"/>
</dbReference>
<comment type="pathway">
    <text evidence="26">Glycan biosynthesis.</text>
</comment>
<evidence type="ECO:0000256" key="28">
    <source>
        <dbReference type="SAM" id="Phobius"/>
    </source>
</evidence>
<dbReference type="PANTHER" id="PTHR32282">
    <property type="entry name" value="BINDING PROTEIN TRANSPEPTIDASE, PUTATIVE-RELATED"/>
    <property type="match status" value="1"/>
</dbReference>
<keyword evidence="8" id="KW-0997">Cell inner membrane</keyword>
<evidence type="ECO:0000256" key="24">
    <source>
        <dbReference type="ARBA" id="ARBA00044770"/>
    </source>
</evidence>
<dbReference type="Pfam" id="PF00905">
    <property type="entry name" value="Transpeptidase"/>
    <property type="match status" value="1"/>
</dbReference>
<evidence type="ECO:0000259" key="30">
    <source>
        <dbReference type="Pfam" id="PF00912"/>
    </source>
</evidence>
<evidence type="ECO:0000256" key="13">
    <source>
        <dbReference type="ARBA" id="ARBA00022692"/>
    </source>
</evidence>